<dbReference type="Pfam" id="PF13361">
    <property type="entry name" value="UvrD_C"/>
    <property type="match status" value="1"/>
</dbReference>
<evidence type="ECO:0000256" key="4">
    <source>
        <dbReference type="ARBA" id="ARBA00022806"/>
    </source>
</evidence>
<feature type="domain" description="UvrD-like helicase ATP-binding" evidence="12">
    <location>
        <begin position="9"/>
        <end position="285"/>
    </location>
</feature>
<evidence type="ECO:0000256" key="7">
    <source>
        <dbReference type="ARBA" id="ARBA00023235"/>
    </source>
</evidence>
<comment type="similarity">
    <text evidence="1">Belongs to the helicase family. UvrD subfamily.</text>
</comment>
<dbReference type="SUPFAM" id="SSF52540">
    <property type="entry name" value="P-loop containing nucleoside triphosphate hydrolases"/>
    <property type="match status" value="1"/>
</dbReference>
<keyword evidence="5 11" id="KW-0067">ATP-binding</keyword>
<dbReference type="GO" id="GO:0005829">
    <property type="term" value="C:cytosol"/>
    <property type="evidence" value="ECO:0007669"/>
    <property type="project" value="TreeGrafter"/>
</dbReference>
<evidence type="ECO:0000256" key="9">
    <source>
        <dbReference type="ARBA" id="ARBA00034808"/>
    </source>
</evidence>
<dbReference type="GO" id="GO:0000725">
    <property type="term" value="P:recombinational repair"/>
    <property type="evidence" value="ECO:0007669"/>
    <property type="project" value="TreeGrafter"/>
</dbReference>
<feature type="binding site" evidence="11">
    <location>
        <begin position="30"/>
        <end position="37"/>
    </location>
    <ligand>
        <name>ATP</name>
        <dbReference type="ChEBI" id="CHEBI:30616"/>
    </ligand>
</feature>
<comment type="caution">
    <text evidence="14">The sequence shown here is derived from an EMBL/GenBank/DDBJ whole genome shotgun (WGS) entry which is preliminary data.</text>
</comment>
<evidence type="ECO:0000259" key="13">
    <source>
        <dbReference type="PROSITE" id="PS51217"/>
    </source>
</evidence>
<keyword evidence="2 11" id="KW-0547">Nucleotide-binding</keyword>
<evidence type="ECO:0000256" key="5">
    <source>
        <dbReference type="ARBA" id="ARBA00022840"/>
    </source>
</evidence>
<evidence type="ECO:0000313" key="15">
    <source>
        <dbReference type="Proteomes" id="UP000176284"/>
    </source>
</evidence>
<dbReference type="GO" id="GO:0005524">
    <property type="term" value="F:ATP binding"/>
    <property type="evidence" value="ECO:0007669"/>
    <property type="project" value="UniProtKB-UniRule"/>
</dbReference>
<comment type="catalytic activity">
    <reaction evidence="10">
        <text>ATP + H2O = ADP + phosphate + H(+)</text>
        <dbReference type="Rhea" id="RHEA:13065"/>
        <dbReference type="ChEBI" id="CHEBI:15377"/>
        <dbReference type="ChEBI" id="CHEBI:15378"/>
        <dbReference type="ChEBI" id="CHEBI:30616"/>
        <dbReference type="ChEBI" id="CHEBI:43474"/>
        <dbReference type="ChEBI" id="CHEBI:456216"/>
        <dbReference type="EC" id="5.6.2.4"/>
    </reaction>
</comment>
<evidence type="ECO:0000256" key="3">
    <source>
        <dbReference type="ARBA" id="ARBA00022801"/>
    </source>
</evidence>
<dbReference type="Gene3D" id="1.10.486.10">
    <property type="entry name" value="PCRA, domain 4"/>
    <property type="match status" value="2"/>
</dbReference>
<dbReference type="GO" id="GO:0003677">
    <property type="term" value="F:DNA binding"/>
    <property type="evidence" value="ECO:0007669"/>
    <property type="project" value="UniProtKB-KW"/>
</dbReference>
<evidence type="ECO:0000256" key="1">
    <source>
        <dbReference type="ARBA" id="ARBA00009922"/>
    </source>
</evidence>
<evidence type="ECO:0000259" key="12">
    <source>
        <dbReference type="PROSITE" id="PS51198"/>
    </source>
</evidence>
<evidence type="ECO:0000256" key="2">
    <source>
        <dbReference type="ARBA" id="ARBA00022741"/>
    </source>
</evidence>
<dbReference type="InterPro" id="IPR000212">
    <property type="entry name" value="DNA_helicase_UvrD/REP"/>
</dbReference>
<dbReference type="InterPro" id="IPR027785">
    <property type="entry name" value="UvrD-like_helicase_C"/>
</dbReference>
<dbReference type="PROSITE" id="PS51198">
    <property type="entry name" value="UVRD_HELICASE_ATP_BIND"/>
    <property type="match status" value="1"/>
</dbReference>
<dbReference type="Pfam" id="PF00580">
    <property type="entry name" value="UvrD-helicase"/>
    <property type="match status" value="1"/>
</dbReference>
<dbReference type="InterPro" id="IPR013986">
    <property type="entry name" value="DExx_box_DNA_helicase_dom_sf"/>
</dbReference>
<dbReference type="EC" id="5.6.2.4" evidence="9"/>
<evidence type="ECO:0000256" key="10">
    <source>
        <dbReference type="ARBA" id="ARBA00048988"/>
    </source>
</evidence>
<evidence type="ECO:0000256" key="6">
    <source>
        <dbReference type="ARBA" id="ARBA00023125"/>
    </source>
</evidence>
<keyword evidence="3 11" id="KW-0378">Hydrolase</keyword>
<dbReference type="GO" id="GO:0033202">
    <property type="term" value="C:DNA helicase complex"/>
    <property type="evidence" value="ECO:0007669"/>
    <property type="project" value="TreeGrafter"/>
</dbReference>
<comment type="catalytic activity">
    <reaction evidence="8">
        <text>Couples ATP hydrolysis with the unwinding of duplex DNA by translocating in the 3'-5' direction.</text>
        <dbReference type="EC" id="5.6.2.4"/>
    </reaction>
</comment>
<accession>A0A1G1ZSM1</accession>
<dbReference type="InterPro" id="IPR027417">
    <property type="entry name" value="P-loop_NTPase"/>
</dbReference>
<dbReference type="AlphaFoldDB" id="A0A1G1ZSM1"/>
<protein>
    <recommendedName>
        <fullName evidence="9">DNA 3'-5' helicase</fullName>
        <ecNumber evidence="9">5.6.2.4</ecNumber>
    </recommendedName>
</protein>
<dbReference type="Gene3D" id="1.10.10.160">
    <property type="match status" value="1"/>
</dbReference>
<dbReference type="PROSITE" id="PS51217">
    <property type="entry name" value="UVRD_HELICASE_CTER"/>
    <property type="match status" value="1"/>
</dbReference>
<keyword evidence="7" id="KW-0413">Isomerase</keyword>
<name>A0A1G1ZSM1_9BACT</name>
<sequence length="603" mass="69033">MLKKKDIIPTLNDIQRRAVTYGDGPLLIAAGAGSGKTKTLTSRLIYLLEKGVSPEQIIAVTFTNKAANEMRSRILNSQLPITNYQLPFVGTFHSLGVQILKNQSQLAGRTSAFSIFDEDDSLSLIKSILANLNLPKEKFNPFAMAAKISQIKNEVRETAPAAGKFEKIIGLVFKDYEAALRRSNAFDFDDLIGKVVAIFQAYPEILRHYQDRWQHILVDEFQDVNTTQYLLIKLLAEKHKNLFVIGDDAQSIYAFRGSDFRNFLNFEKDWLNAAIIKLEENYRSTKNIIRAASELIKNNVCQKPKNLWTNNESGSLIQLRAFSNNEEEAWAITEKIAEYLKKNESPSDVAILYRTNAQSRSIEQALIRSHISYEIYGGLKFYARKEIKDIIAGLRYAFNPNDEASIERIGKTFIRPIQTALLNELPRLAKELSIAELIKFFIENTDYIEYLEKHFKNPEERQENIKELIAFASTFPNAQDFLQQVTLMSSLDGRPKMQQNAVKLMTIHLAKGLEFKHVFIAGCNEGLLPHERSLARADDLEEERRLMYVAMTRAKQELQLSFYDLPSRFLGELPPELIEFKKVTGYGEETKDWDDEIIYIDNI</sequence>
<dbReference type="PANTHER" id="PTHR11070:SF2">
    <property type="entry name" value="ATP-DEPENDENT DNA HELICASE SRS2"/>
    <property type="match status" value="1"/>
</dbReference>
<dbReference type="EMBL" id="MHJM01000022">
    <property type="protein sequence ID" value="OGY67552.1"/>
    <property type="molecule type" value="Genomic_DNA"/>
</dbReference>
<dbReference type="GO" id="GO:0016887">
    <property type="term" value="F:ATP hydrolysis activity"/>
    <property type="evidence" value="ECO:0007669"/>
    <property type="project" value="RHEA"/>
</dbReference>
<dbReference type="CDD" id="cd18807">
    <property type="entry name" value="SF1_C_UvrD"/>
    <property type="match status" value="1"/>
</dbReference>
<evidence type="ECO:0000256" key="8">
    <source>
        <dbReference type="ARBA" id="ARBA00034617"/>
    </source>
</evidence>
<evidence type="ECO:0000256" key="11">
    <source>
        <dbReference type="PROSITE-ProRule" id="PRU00560"/>
    </source>
</evidence>
<organism evidence="14 15">
    <name type="scientific">Candidatus Harrisonbacteria bacterium RIFCSPLOWO2_02_FULL_45_10c</name>
    <dbReference type="NCBI Taxonomy" id="1798410"/>
    <lineage>
        <taxon>Bacteria</taxon>
        <taxon>Candidatus Harrisoniibacteriota</taxon>
    </lineage>
</organism>
<dbReference type="PANTHER" id="PTHR11070">
    <property type="entry name" value="UVRD / RECB / PCRA DNA HELICASE FAMILY MEMBER"/>
    <property type="match status" value="1"/>
</dbReference>
<dbReference type="GO" id="GO:0043138">
    <property type="term" value="F:3'-5' DNA helicase activity"/>
    <property type="evidence" value="ECO:0007669"/>
    <property type="project" value="UniProtKB-EC"/>
</dbReference>
<keyword evidence="4 11" id="KW-0347">Helicase</keyword>
<keyword evidence="6" id="KW-0238">DNA-binding</keyword>
<evidence type="ECO:0000313" key="14">
    <source>
        <dbReference type="EMBL" id="OGY67552.1"/>
    </source>
</evidence>
<dbReference type="InterPro" id="IPR014017">
    <property type="entry name" value="DNA_helicase_UvrD-like_C"/>
</dbReference>
<dbReference type="Proteomes" id="UP000176284">
    <property type="component" value="Unassembled WGS sequence"/>
</dbReference>
<dbReference type="CDD" id="cd17932">
    <property type="entry name" value="DEXQc_UvrD"/>
    <property type="match status" value="1"/>
</dbReference>
<dbReference type="STRING" id="1798410.A3H63_00825"/>
<dbReference type="Pfam" id="PF13538">
    <property type="entry name" value="UvrD_C_2"/>
    <property type="match status" value="1"/>
</dbReference>
<gene>
    <name evidence="14" type="ORF">A3H63_00825</name>
</gene>
<dbReference type="InterPro" id="IPR014016">
    <property type="entry name" value="UvrD-like_ATP-bd"/>
</dbReference>
<dbReference type="Gene3D" id="3.40.50.300">
    <property type="entry name" value="P-loop containing nucleotide triphosphate hydrolases"/>
    <property type="match status" value="3"/>
</dbReference>
<reference evidence="14 15" key="1">
    <citation type="journal article" date="2016" name="Nat. Commun.">
        <title>Thousands of microbial genomes shed light on interconnected biogeochemical processes in an aquifer system.</title>
        <authorList>
            <person name="Anantharaman K."/>
            <person name="Brown C.T."/>
            <person name="Hug L.A."/>
            <person name="Sharon I."/>
            <person name="Castelle C.J."/>
            <person name="Probst A.J."/>
            <person name="Thomas B.C."/>
            <person name="Singh A."/>
            <person name="Wilkins M.J."/>
            <person name="Karaoz U."/>
            <person name="Brodie E.L."/>
            <person name="Williams K.H."/>
            <person name="Hubbard S.S."/>
            <person name="Banfield J.F."/>
        </authorList>
    </citation>
    <scope>NUCLEOTIDE SEQUENCE [LARGE SCALE GENOMIC DNA]</scope>
</reference>
<feature type="domain" description="UvrD-like helicase C-terminal" evidence="13">
    <location>
        <begin position="286"/>
        <end position="512"/>
    </location>
</feature>
<proteinExistence type="inferred from homology"/>